<dbReference type="RefSeq" id="WP_267535906.1">
    <property type="nucleotide sequence ID" value="NZ_JAPNKA010000001.1"/>
</dbReference>
<name>A0ABT4A5X6_9BACT</name>
<proteinExistence type="predicted"/>
<comment type="caution">
    <text evidence="1">The sequence shown here is derived from an EMBL/GenBank/DDBJ whole genome shotgun (WGS) entry which is preliminary data.</text>
</comment>
<dbReference type="Proteomes" id="UP001207654">
    <property type="component" value="Unassembled WGS sequence"/>
</dbReference>
<gene>
    <name evidence="1" type="ORF">OV287_21470</name>
</gene>
<reference evidence="1 2" key="1">
    <citation type="submission" date="2022-11" db="EMBL/GenBank/DDBJ databases">
        <title>Minimal conservation of predation-associated metabolite biosynthetic gene clusters underscores biosynthetic potential of Myxococcota including descriptions for ten novel species: Archangium lansinium sp. nov., Myxococcus landrumus sp. nov., Nannocystis bai.</title>
        <authorList>
            <person name="Ahearne A."/>
            <person name="Stevens C."/>
            <person name="Phillips K."/>
        </authorList>
    </citation>
    <scope>NUCLEOTIDE SEQUENCE [LARGE SCALE GENOMIC DNA]</scope>
    <source>
        <strain evidence="1 2">MIWBW</strain>
    </source>
</reference>
<sequence length="149" mass="16683">MRQTLEKLRARPLPPELVVPTPRPDVWGEKGYLSQPRYQALYKPLLLEGYATWGLVYQYESIHDGEGPDTVASYAWLDDRGELQTRPLKEIYDGMHAALSQGLGDIILDMDARLEADKVILILHDLTSGEHILYEALHAAPVSGGTKDT</sequence>
<accession>A0ABT4A5X6</accession>
<protein>
    <submittedName>
        <fullName evidence="1">Uncharacterized protein</fullName>
    </submittedName>
</protein>
<evidence type="ECO:0000313" key="1">
    <source>
        <dbReference type="EMBL" id="MCY1077053.1"/>
    </source>
</evidence>
<keyword evidence="2" id="KW-1185">Reference proteome</keyword>
<evidence type="ECO:0000313" key="2">
    <source>
        <dbReference type="Proteomes" id="UP001207654"/>
    </source>
</evidence>
<organism evidence="1 2">
    <name type="scientific">Archangium lansingense</name>
    <dbReference type="NCBI Taxonomy" id="2995310"/>
    <lineage>
        <taxon>Bacteria</taxon>
        <taxon>Pseudomonadati</taxon>
        <taxon>Myxococcota</taxon>
        <taxon>Myxococcia</taxon>
        <taxon>Myxococcales</taxon>
        <taxon>Cystobacterineae</taxon>
        <taxon>Archangiaceae</taxon>
        <taxon>Archangium</taxon>
    </lineage>
</organism>
<dbReference type="EMBL" id="JAPNKA010000001">
    <property type="protein sequence ID" value="MCY1077053.1"/>
    <property type="molecule type" value="Genomic_DNA"/>
</dbReference>